<proteinExistence type="predicted"/>
<evidence type="ECO:0000313" key="3">
    <source>
        <dbReference type="Proteomes" id="UP000489600"/>
    </source>
</evidence>
<evidence type="ECO:0000256" key="1">
    <source>
        <dbReference type="SAM" id="MobiDB-lite"/>
    </source>
</evidence>
<sequence>MGSCVNMNANFVSYTEFSEHVKSEFKVGAPMTPTFTYWIPSTMPFIGTVKNPSVAFTTDGGFSNYKAMMRAMDKGVTLFVGFKPVHNEEQDYVGCQRELVNSVEDEFPSNCTRERGDSQTPQGVGDDVQATDSPGEAERVISLAEDDEFFLKERKKQFRMKTQLQMRNSRTLKGVSDMNHKTRKM</sequence>
<dbReference type="AlphaFoldDB" id="A0A565BSJ3"/>
<comment type="caution">
    <text evidence="2">The sequence shown here is derived from an EMBL/GenBank/DDBJ whole genome shotgun (WGS) entry which is preliminary data.</text>
</comment>
<dbReference type="Proteomes" id="UP000489600">
    <property type="component" value="Unassembled WGS sequence"/>
</dbReference>
<feature type="region of interest" description="Disordered" evidence="1">
    <location>
        <begin position="109"/>
        <end position="134"/>
    </location>
</feature>
<protein>
    <submittedName>
        <fullName evidence="2">Uncharacterized protein</fullName>
    </submittedName>
</protein>
<accession>A0A565BSJ3</accession>
<evidence type="ECO:0000313" key="2">
    <source>
        <dbReference type="EMBL" id="VVB04330.1"/>
    </source>
</evidence>
<dbReference type="EMBL" id="CABITT030000005">
    <property type="protein sequence ID" value="VVB04330.1"/>
    <property type="molecule type" value="Genomic_DNA"/>
</dbReference>
<reference evidence="2" key="1">
    <citation type="submission" date="2019-07" db="EMBL/GenBank/DDBJ databases">
        <authorList>
            <person name="Dittberner H."/>
        </authorList>
    </citation>
    <scope>NUCLEOTIDE SEQUENCE [LARGE SCALE GENOMIC DNA]</scope>
</reference>
<organism evidence="2 3">
    <name type="scientific">Arabis nemorensis</name>
    <dbReference type="NCBI Taxonomy" id="586526"/>
    <lineage>
        <taxon>Eukaryota</taxon>
        <taxon>Viridiplantae</taxon>
        <taxon>Streptophyta</taxon>
        <taxon>Embryophyta</taxon>
        <taxon>Tracheophyta</taxon>
        <taxon>Spermatophyta</taxon>
        <taxon>Magnoliopsida</taxon>
        <taxon>eudicotyledons</taxon>
        <taxon>Gunneridae</taxon>
        <taxon>Pentapetalae</taxon>
        <taxon>rosids</taxon>
        <taxon>malvids</taxon>
        <taxon>Brassicales</taxon>
        <taxon>Brassicaceae</taxon>
        <taxon>Arabideae</taxon>
        <taxon>Arabis</taxon>
    </lineage>
</organism>
<gene>
    <name evidence="2" type="ORF">ANE_LOCUS14774</name>
</gene>
<keyword evidence="3" id="KW-1185">Reference proteome</keyword>
<name>A0A565BSJ3_9BRAS</name>